<dbReference type="InterPro" id="IPR043504">
    <property type="entry name" value="Peptidase_S1_PA_chymotrypsin"/>
</dbReference>
<reference evidence="12" key="1">
    <citation type="submission" date="2022-07" db="EMBL/GenBank/DDBJ databases">
        <authorList>
            <person name="Trinca V."/>
            <person name="Uliana J.V.C."/>
            <person name="Torres T.T."/>
            <person name="Ward R.J."/>
            <person name="Monesi N."/>
        </authorList>
    </citation>
    <scope>NUCLEOTIDE SEQUENCE</scope>
    <source>
        <strain evidence="12">HSMRA1968</strain>
        <tissue evidence="12">Whole embryos</tissue>
    </source>
</reference>
<keyword evidence="4" id="KW-0677">Repeat</keyword>
<evidence type="ECO:0000256" key="10">
    <source>
        <dbReference type="RuleBase" id="RU363034"/>
    </source>
</evidence>
<evidence type="ECO:0000256" key="7">
    <source>
        <dbReference type="ARBA" id="ARBA00023157"/>
    </source>
</evidence>
<dbReference type="InterPro" id="IPR033116">
    <property type="entry name" value="TRYPSIN_SER"/>
</dbReference>
<keyword evidence="13" id="KW-1185">Reference proteome</keyword>
<dbReference type="PROSITE" id="PS50240">
    <property type="entry name" value="TRYPSIN_DOM"/>
    <property type="match status" value="1"/>
</dbReference>
<dbReference type="InterPro" id="IPR001314">
    <property type="entry name" value="Peptidase_S1A"/>
</dbReference>
<dbReference type="FunFam" id="2.40.10.10:FF:000068">
    <property type="entry name" value="transmembrane protease serine 2"/>
    <property type="match status" value="1"/>
</dbReference>
<dbReference type="SUPFAM" id="SSF50494">
    <property type="entry name" value="Trypsin-like serine proteases"/>
    <property type="match status" value="1"/>
</dbReference>
<evidence type="ECO:0000256" key="5">
    <source>
        <dbReference type="ARBA" id="ARBA00022801"/>
    </source>
</evidence>
<dbReference type="EMBL" id="WJQU01000001">
    <property type="protein sequence ID" value="KAJ6646273.1"/>
    <property type="molecule type" value="Genomic_DNA"/>
</dbReference>
<evidence type="ECO:0000256" key="9">
    <source>
        <dbReference type="ARBA" id="ARBA00024195"/>
    </source>
</evidence>
<dbReference type="GO" id="GO:0006508">
    <property type="term" value="P:proteolysis"/>
    <property type="evidence" value="ECO:0007669"/>
    <property type="project" value="UniProtKB-KW"/>
</dbReference>
<dbReference type="CDD" id="cd00190">
    <property type="entry name" value="Tryp_SPc"/>
    <property type="match status" value="1"/>
</dbReference>
<organism evidence="12 13">
    <name type="scientific">Pseudolycoriella hygida</name>
    <dbReference type="NCBI Taxonomy" id="35572"/>
    <lineage>
        <taxon>Eukaryota</taxon>
        <taxon>Metazoa</taxon>
        <taxon>Ecdysozoa</taxon>
        <taxon>Arthropoda</taxon>
        <taxon>Hexapoda</taxon>
        <taxon>Insecta</taxon>
        <taxon>Pterygota</taxon>
        <taxon>Neoptera</taxon>
        <taxon>Endopterygota</taxon>
        <taxon>Diptera</taxon>
        <taxon>Nematocera</taxon>
        <taxon>Sciaroidea</taxon>
        <taxon>Sciaridae</taxon>
        <taxon>Pseudolycoriella</taxon>
    </lineage>
</organism>
<dbReference type="OrthoDB" id="6357057at2759"/>
<evidence type="ECO:0000256" key="8">
    <source>
        <dbReference type="ARBA" id="ARBA00023180"/>
    </source>
</evidence>
<dbReference type="GO" id="GO:0004252">
    <property type="term" value="F:serine-type endopeptidase activity"/>
    <property type="evidence" value="ECO:0007669"/>
    <property type="project" value="InterPro"/>
</dbReference>
<dbReference type="PROSITE" id="PS00135">
    <property type="entry name" value="TRYPSIN_SER"/>
    <property type="match status" value="1"/>
</dbReference>
<comment type="similarity">
    <text evidence="9">Belongs to the peptidase S1 family. CLIP subfamily.</text>
</comment>
<gene>
    <name evidence="12" type="primary">psh_0</name>
    <name evidence="12" type="ORF">Bhyg_01484</name>
</gene>
<feature type="non-terminal residue" evidence="12">
    <location>
        <position position="1"/>
    </location>
</feature>
<keyword evidence="2 10" id="KW-0645">Protease</keyword>
<keyword evidence="5 10" id="KW-0378">Hydrolase</keyword>
<dbReference type="GO" id="GO:0007599">
    <property type="term" value="P:hemostasis"/>
    <property type="evidence" value="ECO:0007669"/>
    <property type="project" value="UniProtKB-KW"/>
</dbReference>
<keyword evidence="7" id="KW-1015">Disulfide bond</keyword>
<evidence type="ECO:0000256" key="6">
    <source>
        <dbReference type="ARBA" id="ARBA00022825"/>
    </source>
</evidence>
<comment type="caution">
    <text evidence="12">The sequence shown here is derived from an EMBL/GenBank/DDBJ whole genome shotgun (WGS) entry which is preliminary data.</text>
</comment>
<feature type="domain" description="Peptidase S1" evidence="11">
    <location>
        <begin position="210"/>
        <end position="447"/>
    </location>
</feature>
<dbReference type="Proteomes" id="UP001151699">
    <property type="component" value="Chromosome A"/>
</dbReference>
<keyword evidence="3" id="KW-0356">Hemostasis</keyword>
<dbReference type="InterPro" id="IPR009003">
    <property type="entry name" value="Peptidase_S1_PA"/>
</dbReference>
<dbReference type="PROSITE" id="PS00134">
    <property type="entry name" value="TRYPSIN_HIS"/>
    <property type="match status" value="1"/>
</dbReference>
<dbReference type="InterPro" id="IPR003609">
    <property type="entry name" value="Pan_app"/>
</dbReference>
<evidence type="ECO:0000256" key="4">
    <source>
        <dbReference type="ARBA" id="ARBA00022737"/>
    </source>
</evidence>
<dbReference type="Pfam" id="PF00089">
    <property type="entry name" value="Trypsin"/>
    <property type="match status" value="1"/>
</dbReference>
<dbReference type="GO" id="GO:0005576">
    <property type="term" value="C:extracellular region"/>
    <property type="evidence" value="ECO:0007669"/>
    <property type="project" value="UniProtKB-SubCell"/>
</dbReference>
<dbReference type="InterPro" id="IPR018114">
    <property type="entry name" value="TRYPSIN_HIS"/>
</dbReference>
<evidence type="ECO:0000313" key="13">
    <source>
        <dbReference type="Proteomes" id="UP001151699"/>
    </source>
</evidence>
<keyword evidence="6 10" id="KW-0720">Serine protease</keyword>
<comment type="subcellular location">
    <subcellularLocation>
        <location evidence="1">Secreted</location>
        <location evidence="1">Extracellular space</location>
    </subcellularLocation>
</comment>
<dbReference type="InterPro" id="IPR001254">
    <property type="entry name" value="Trypsin_dom"/>
</dbReference>
<dbReference type="Gene3D" id="3.50.4.10">
    <property type="entry name" value="Hepatocyte Growth Factor"/>
    <property type="match status" value="2"/>
</dbReference>
<keyword evidence="8" id="KW-0325">Glycoprotein</keyword>
<dbReference type="AlphaFoldDB" id="A0A9Q0NA00"/>
<proteinExistence type="inferred from homology"/>
<dbReference type="PRINTS" id="PR00722">
    <property type="entry name" value="CHYMOTRYPSIN"/>
</dbReference>
<name>A0A9Q0NA00_9DIPT</name>
<evidence type="ECO:0000256" key="3">
    <source>
        <dbReference type="ARBA" id="ARBA00022696"/>
    </source>
</evidence>
<evidence type="ECO:0000256" key="2">
    <source>
        <dbReference type="ARBA" id="ARBA00022670"/>
    </source>
</evidence>
<protein>
    <submittedName>
        <fullName evidence="12">Serine protease persephone</fullName>
    </submittedName>
</protein>
<dbReference type="InterPro" id="IPR051487">
    <property type="entry name" value="Ser/Thr_Proteases_Immune/Dev"/>
</dbReference>
<accession>A0A9Q0NA00</accession>
<evidence type="ECO:0000259" key="11">
    <source>
        <dbReference type="PROSITE" id="PS50240"/>
    </source>
</evidence>
<sequence length="449" mass="50624">IYLLIICWSVEAVEWFDGHDGKVRWSNNCDFDGNDITSVKSQPEQCARLCLEHSECTRFRWSNHQGEYCWLKNGEGDAFHSERGGTCGYITVDKNISPGISWKRANQGKIKWSVNCYMSGQTIAVEQSGGDQCGSLCLSNPGCAGFNWKSGSCFLKSSAYPFVDNTNSRFVCGEIVGRRSPMASTGNSDGKRKSELACEMFTDMASDYRIIRGMLTRTNDFPWMAALYYPEDDGYNISFRCGGTIISKYYILTAAHCINGIEPTIARLGTHILNNRRKRDYTVESCTYHPNFNDANFKNDIGLVRVGRKILFSPKIFPACLRSDLNDLPRNENLVVTGWGDDGINPESNHLRKLTLVTVQHEKCNAEYRKLGSYLKYQIDDGQYCAEHPNEDIDACHGDSGGPLQVYKYPLATVVGVVSWARHCNRTVPGIYARVAYYLDWIEDIVWSD</sequence>
<dbReference type="Gene3D" id="2.40.10.10">
    <property type="entry name" value="Trypsin-like serine proteases"/>
    <property type="match status" value="1"/>
</dbReference>
<dbReference type="PANTHER" id="PTHR24256">
    <property type="entry name" value="TRYPTASE-RELATED"/>
    <property type="match status" value="1"/>
</dbReference>
<dbReference type="Pfam" id="PF14295">
    <property type="entry name" value="PAN_4"/>
    <property type="match status" value="2"/>
</dbReference>
<evidence type="ECO:0000256" key="1">
    <source>
        <dbReference type="ARBA" id="ARBA00004239"/>
    </source>
</evidence>
<evidence type="ECO:0000313" key="12">
    <source>
        <dbReference type="EMBL" id="KAJ6646273.1"/>
    </source>
</evidence>
<dbReference type="FunFam" id="2.40.10.10:FF:000036">
    <property type="entry name" value="Trypsin beta"/>
    <property type="match status" value="1"/>
</dbReference>
<dbReference type="SMART" id="SM00020">
    <property type="entry name" value="Tryp_SPc"/>
    <property type="match status" value="1"/>
</dbReference>